<feature type="non-terminal residue" evidence="1">
    <location>
        <position position="79"/>
    </location>
</feature>
<accession>A0ABN7WKP6</accession>
<organism evidence="1 2">
    <name type="scientific">Gigaspora margarita</name>
    <dbReference type="NCBI Taxonomy" id="4874"/>
    <lineage>
        <taxon>Eukaryota</taxon>
        <taxon>Fungi</taxon>
        <taxon>Fungi incertae sedis</taxon>
        <taxon>Mucoromycota</taxon>
        <taxon>Glomeromycotina</taxon>
        <taxon>Glomeromycetes</taxon>
        <taxon>Diversisporales</taxon>
        <taxon>Gigasporaceae</taxon>
        <taxon>Gigaspora</taxon>
    </lineage>
</organism>
<evidence type="ECO:0000313" key="2">
    <source>
        <dbReference type="Proteomes" id="UP000789901"/>
    </source>
</evidence>
<gene>
    <name evidence="1" type="ORF">GMARGA_LOCUS32197</name>
</gene>
<sequence>MQMNLTDKPELTTNTKNIKDFHITIPITISKQLVNTTHILHEIYYFSKLSEEWIDIAPITFTANNSTKSDLYPNIEELT</sequence>
<protein>
    <submittedName>
        <fullName evidence="1">18361_t:CDS:1</fullName>
    </submittedName>
</protein>
<name>A0ABN7WKP6_GIGMA</name>
<proteinExistence type="predicted"/>
<comment type="caution">
    <text evidence="1">The sequence shown here is derived from an EMBL/GenBank/DDBJ whole genome shotgun (WGS) entry which is preliminary data.</text>
</comment>
<dbReference type="EMBL" id="CAJVQB010049967">
    <property type="protein sequence ID" value="CAG8834702.1"/>
    <property type="molecule type" value="Genomic_DNA"/>
</dbReference>
<keyword evidence="2" id="KW-1185">Reference proteome</keyword>
<reference evidence="1 2" key="1">
    <citation type="submission" date="2021-06" db="EMBL/GenBank/DDBJ databases">
        <authorList>
            <person name="Kallberg Y."/>
            <person name="Tangrot J."/>
            <person name="Rosling A."/>
        </authorList>
    </citation>
    <scope>NUCLEOTIDE SEQUENCE [LARGE SCALE GENOMIC DNA]</scope>
    <source>
        <strain evidence="1 2">120-4 pot B 10/14</strain>
    </source>
</reference>
<evidence type="ECO:0000313" key="1">
    <source>
        <dbReference type="EMBL" id="CAG8834702.1"/>
    </source>
</evidence>
<dbReference type="Proteomes" id="UP000789901">
    <property type="component" value="Unassembled WGS sequence"/>
</dbReference>